<evidence type="ECO:0000256" key="6">
    <source>
        <dbReference type="ARBA" id="ARBA00023157"/>
    </source>
</evidence>
<organism evidence="10 11">
    <name type="scientific">Paramormyrops kingsleyae</name>
    <dbReference type="NCBI Taxonomy" id="1676925"/>
    <lineage>
        <taxon>Eukaryota</taxon>
        <taxon>Metazoa</taxon>
        <taxon>Chordata</taxon>
        <taxon>Craniata</taxon>
        <taxon>Vertebrata</taxon>
        <taxon>Euteleostomi</taxon>
        <taxon>Actinopterygii</taxon>
        <taxon>Neopterygii</taxon>
        <taxon>Teleostei</taxon>
        <taxon>Osteoglossocephala</taxon>
        <taxon>Osteoglossomorpha</taxon>
        <taxon>Osteoglossiformes</taxon>
        <taxon>Mormyridae</taxon>
        <taxon>Paramormyrops</taxon>
    </lineage>
</organism>
<dbReference type="OrthoDB" id="440755at2759"/>
<keyword evidence="6" id="KW-1015">Disulfide bond</keyword>
<comment type="subcellular location">
    <subcellularLocation>
        <location evidence="1">Secreted</location>
    </subcellularLocation>
</comment>
<dbReference type="GO" id="GO:0005576">
    <property type="term" value="C:extracellular region"/>
    <property type="evidence" value="ECO:0007669"/>
    <property type="project" value="UniProtKB-SubCell"/>
</dbReference>
<gene>
    <name evidence="10" type="primary">FAM3D</name>
</gene>
<dbReference type="Pfam" id="PF15711">
    <property type="entry name" value="ILEI"/>
    <property type="match status" value="1"/>
</dbReference>
<feature type="domain" description="ILEI/PANDER" evidence="9">
    <location>
        <begin position="95"/>
        <end position="181"/>
    </location>
</feature>
<evidence type="ECO:0000256" key="2">
    <source>
        <dbReference type="ARBA" id="ARBA00010905"/>
    </source>
</evidence>
<proteinExistence type="inferred from homology"/>
<feature type="chain" id="PRO_5017302677" evidence="8">
    <location>
        <begin position="25"/>
        <end position="219"/>
    </location>
</feature>
<evidence type="ECO:0000313" key="11">
    <source>
        <dbReference type="Proteomes" id="UP000261540"/>
    </source>
</evidence>
<dbReference type="Ensembl" id="ENSPKIT00000032307.1">
    <property type="protein sequence ID" value="ENSPKIP00000008233.1"/>
    <property type="gene ID" value="ENSPKIG00000023813.1"/>
</dbReference>
<evidence type="ECO:0000256" key="1">
    <source>
        <dbReference type="ARBA" id="ARBA00004613"/>
    </source>
</evidence>
<dbReference type="STRING" id="1676925.ENSPKIP00000008233"/>
<evidence type="ECO:0000256" key="7">
    <source>
        <dbReference type="PROSITE-ProRule" id="PRU01375"/>
    </source>
</evidence>
<name>A0A3B3QQ12_9TELE</name>
<dbReference type="PROSITE" id="PS52031">
    <property type="entry name" value="GG_LECTIN"/>
    <property type="match status" value="1"/>
</dbReference>
<dbReference type="InterPro" id="IPR039477">
    <property type="entry name" value="ILEI/PANDER_dom"/>
</dbReference>
<keyword evidence="4 8" id="KW-0732">Signal</keyword>
<feature type="signal peptide" evidence="8">
    <location>
        <begin position="1"/>
        <end position="24"/>
    </location>
</feature>
<dbReference type="GO" id="GO:0030246">
    <property type="term" value="F:carbohydrate binding"/>
    <property type="evidence" value="ECO:0007669"/>
    <property type="project" value="UniProtKB-UniRule"/>
</dbReference>
<reference evidence="10" key="2">
    <citation type="submission" date="2025-09" db="UniProtKB">
        <authorList>
            <consortium name="Ensembl"/>
        </authorList>
    </citation>
    <scope>IDENTIFICATION</scope>
</reference>
<dbReference type="InterPro" id="IPR039220">
    <property type="entry name" value="FAM3"/>
</dbReference>
<dbReference type="AlphaFoldDB" id="A0A3B3QQ12"/>
<dbReference type="Proteomes" id="UP000261540">
    <property type="component" value="Unplaced"/>
</dbReference>
<keyword evidence="5 7" id="KW-0430">Lectin</keyword>
<evidence type="ECO:0000313" key="10">
    <source>
        <dbReference type="Ensembl" id="ENSPKIP00000008233.1"/>
    </source>
</evidence>
<dbReference type="CDD" id="cd13940">
    <property type="entry name" value="ILEI_FAM3C"/>
    <property type="match status" value="1"/>
</dbReference>
<protein>
    <submittedName>
        <fullName evidence="10">FAM3 metabolism regulating signaling molecule D</fullName>
    </submittedName>
</protein>
<accession>A0A3B3QQ12</accession>
<dbReference type="PANTHER" id="PTHR14592">
    <property type="entry name" value="UNCHARACTERIZED FAM3"/>
    <property type="match status" value="1"/>
</dbReference>
<evidence type="ECO:0000256" key="5">
    <source>
        <dbReference type="ARBA" id="ARBA00022734"/>
    </source>
</evidence>
<dbReference type="GeneTree" id="ENSGT00950000183004"/>
<comment type="similarity">
    <text evidence="2">Belongs to the FAM3 family.</text>
</comment>
<keyword evidence="3" id="KW-0964">Secreted</keyword>
<evidence type="ECO:0000256" key="3">
    <source>
        <dbReference type="ARBA" id="ARBA00022525"/>
    </source>
</evidence>
<dbReference type="InterPro" id="IPR039475">
    <property type="entry name" value="ILEI_FAM3C"/>
</dbReference>
<evidence type="ECO:0000256" key="4">
    <source>
        <dbReference type="ARBA" id="ARBA00022729"/>
    </source>
</evidence>
<reference evidence="10" key="1">
    <citation type="submission" date="2025-08" db="UniProtKB">
        <authorList>
            <consortium name="Ensembl"/>
        </authorList>
    </citation>
    <scope>IDENTIFICATION</scope>
</reference>
<evidence type="ECO:0000256" key="8">
    <source>
        <dbReference type="SAM" id="SignalP"/>
    </source>
</evidence>
<evidence type="ECO:0000259" key="9">
    <source>
        <dbReference type="Pfam" id="PF15711"/>
    </source>
</evidence>
<keyword evidence="11" id="KW-1185">Reference proteome</keyword>
<sequence length="219" mass="24167">MRCRYPLRCGLCLIVVLLMWYAVSNNLLIKPEVTSQDKVTSQASSHNPKCPPQDTCSANQFAFYLKTGAANAIGPKICFDGKVVMSGVHNNIGHGLNIAVIDAESGKIEKTNFFNMYSGQSEDLLQFLVEIKPGMIVLVASFDDSATKMTDNIREIFAKMGSTLIKSLSFRDTWVFAGATGIEHTSTFEKMVKNDKATNTYDGWPEIADLGGCFPRKLY</sequence>